<dbReference type="PROSITE" id="PS51935">
    <property type="entry name" value="NLPC_P60"/>
    <property type="match status" value="1"/>
</dbReference>
<dbReference type="InterPro" id="IPR003646">
    <property type="entry name" value="SH3-like_bac-type"/>
</dbReference>
<comment type="similarity">
    <text evidence="1">Belongs to the peptidase C40 family.</text>
</comment>
<evidence type="ECO:0000256" key="2">
    <source>
        <dbReference type="ARBA" id="ARBA00022670"/>
    </source>
</evidence>
<evidence type="ECO:0000256" key="4">
    <source>
        <dbReference type="ARBA" id="ARBA00022807"/>
    </source>
</evidence>
<dbReference type="InterPro" id="IPR051202">
    <property type="entry name" value="Peptidase_C40"/>
</dbReference>
<proteinExistence type="inferred from homology"/>
<dbReference type="Gene3D" id="3.90.1720.10">
    <property type="entry name" value="endopeptidase domain like (from Nostoc punctiforme)"/>
    <property type="match status" value="1"/>
</dbReference>
<dbReference type="Pfam" id="PF18348">
    <property type="entry name" value="SH3_16"/>
    <property type="match status" value="1"/>
</dbReference>
<evidence type="ECO:0000256" key="1">
    <source>
        <dbReference type="ARBA" id="ARBA00007074"/>
    </source>
</evidence>
<keyword evidence="3" id="KW-0378">Hydrolase</keyword>
<dbReference type="RefSeq" id="WP_090625252.1">
    <property type="nucleotide sequence ID" value="NZ_FOQO01000002.1"/>
</dbReference>
<name>A0A1I3FJG0_9SPHI</name>
<dbReference type="Pfam" id="PF00877">
    <property type="entry name" value="NLPC_P60"/>
    <property type="match status" value="1"/>
</dbReference>
<dbReference type="Gene3D" id="2.30.30.40">
    <property type="entry name" value="SH3 Domains"/>
    <property type="match status" value="2"/>
</dbReference>
<protein>
    <submittedName>
        <fullName evidence="6">SH3 domain-containing protein</fullName>
    </submittedName>
</protein>
<dbReference type="GO" id="GO:0008234">
    <property type="term" value="F:cysteine-type peptidase activity"/>
    <property type="evidence" value="ECO:0007669"/>
    <property type="project" value="UniProtKB-KW"/>
</dbReference>
<dbReference type="PANTHER" id="PTHR47053:SF1">
    <property type="entry name" value="MUREIN DD-ENDOPEPTIDASE MEPH-RELATED"/>
    <property type="match status" value="1"/>
</dbReference>
<keyword evidence="7" id="KW-1185">Reference proteome</keyword>
<dbReference type="EMBL" id="FOQO01000002">
    <property type="protein sequence ID" value="SFI11398.1"/>
    <property type="molecule type" value="Genomic_DNA"/>
</dbReference>
<dbReference type="AlphaFoldDB" id="A0A1I3FJG0"/>
<accession>A0A1I3FJG0</accession>
<organism evidence="6 7">
    <name type="scientific">Parapedobacter indicus</name>
    <dbReference type="NCBI Taxonomy" id="1477437"/>
    <lineage>
        <taxon>Bacteria</taxon>
        <taxon>Pseudomonadati</taxon>
        <taxon>Bacteroidota</taxon>
        <taxon>Sphingobacteriia</taxon>
        <taxon>Sphingobacteriales</taxon>
        <taxon>Sphingobacteriaceae</taxon>
        <taxon>Parapedobacter</taxon>
    </lineage>
</organism>
<dbReference type="InterPro" id="IPR038765">
    <property type="entry name" value="Papain-like_cys_pep_sf"/>
</dbReference>
<dbReference type="Proteomes" id="UP000198670">
    <property type="component" value="Unassembled WGS sequence"/>
</dbReference>
<dbReference type="SUPFAM" id="SSF54001">
    <property type="entry name" value="Cysteine proteinases"/>
    <property type="match status" value="1"/>
</dbReference>
<feature type="domain" description="NlpC/P60" evidence="5">
    <location>
        <begin position="250"/>
        <end position="392"/>
    </location>
</feature>
<gene>
    <name evidence="6" type="ORF">SAMN05444682_102364</name>
</gene>
<evidence type="ECO:0000313" key="6">
    <source>
        <dbReference type="EMBL" id="SFI11398.1"/>
    </source>
</evidence>
<dbReference type="GO" id="GO:0006508">
    <property type="term" value="P:proteolysis"/>
    <property type="evidence" value="ECO:0007669"/>
    <property type="project" value="UniProtKB-KW"/>
</dbReference>
<dbReference type="InterPro" id="IPR000064">
    <property type="entry name" value="NLP_P60_dom"/>
</dbReference>
<evidence type="ECO:0000313" key="7">
    <source>
        <dbReference type="Proteomes" id="UP000198670"/>
    </source>
</evidence>
<dbReference type="STRING" id="1477437.SAMN05444682_102364"/>
<reference evidence="6 7" key="1">
    <citation type="submission" date="2016-10" db="EMBL/GenBank/DDBJ databases">
        <authorList>
            <person name="de Groot N.N."/>
        </authorList>
    </citation>
    <scope>NUCLEOTIDE SEQUENCE [LARGE SCALE GENOMIC DNA]</scope>
    <source>
        <strain evidence="6 7">RK1</strain>
    </source>
</reference>
<keyword evidence="4" id="KW-0788">Thiol protease</keyword>
<sequence length="417" mass="45657">MKIQYVPVLSVFCLTLSVKSHGQSKLSDSAEYNKILHLAAQTIQQFIPDKRTAVFEVTRSSDPSPVYHVITTESDAQTLFTQLLVKHPIPHAKVTINLLPDSSVAGKVTGIVNLSVANLRVAPSNQAELATQVLLGTPLDLLQRTDGYYRVRTPEGYIAWVSETSVAPQSVSDLTHWQTGKKVIVTADFGHAYTQPDGQSLRVSDLVMGNILNVLDTAGDFVHVLYPDGRQGFVKSHSVRPFDTWLGTRHISAENVLKIAKSMMGLPYLWGGTSVKGVDCSGFTKTAFYMNGLIIPRDASQQVLAGKPIDILSVDTLDTEKAMQNLKPGDLLFFASGTGRPPDARITHVALYLGNGEFIHAAGRVQINSLLREAPNYGALDTRTLIAARRYIGQTDPALQPLDRHPFYTPKAEIDKK</sequence>
<evidence type="ECO:0000256" key="3">
    <source>
        <dbReference type="ARBA" id="ARBA00022801"/>
    </source>
</evidence>
<dbReference type="InterPro" id="IPR041382">
    <property type="entry name" value="SH3_16"/>
</dbReference>
<dbReference type="OrthoDB" id="9813368at2"/>
<keyword evidence="2" id="KW-0645">Protease</keyword>
<evidence type="ECO:0000259" key="5">
    <source>
        <dbReference type="PROSITE" id="PS51935"/>
    </source>
</evidence>
<dbReference type="PANTHER" id="PTHR47053">
    <property type="entry name" value="MUREIN DD-ENDOPEPTIDASE MEPH-RELATED"/>
    <property type="match status" value="1"/>
</dbReference>
<dbReference type="SMART" id="SM00287">
    <property type="entry name" value="SH3b"/>
    <property type="match status" value="2"/>
</dbReference>